<organism evidence="1 2">
    <name type="scientific">Gelidibacter sediminis</name>
    <dbReference type="NCBI Taxonomy" id="1608710"/>
    <lineage>
        <taxon>Bacteria</taxon>
        <taxon>Pseudomonadati</taxon>
        <taxon>Bacteroidota</taxon>
        <taxon>Flavobacteriia</taxon>
        <taxon>Flavobacteriales</taxon>
        <taxon>Flavobacteriaceae</taxon>
        <taxon>Gelidibacter</taxon>
    </lineage>
</organism>
<proteinExistence type="predicted"/>
<name>A0A4R7Q6V1_9FLAO</name>
<dbReference type="RefSeq" id="WP_133756726.1">
    <property type="nucleotide sequence ID" value="NZ_SOBW01000007.1"/>
</dbReference>
<reference evidence="1 2" key="1">
    <citation type="submission" date="2019-03" db="EMBL/GenBank/DDBJ databases">
        <title>Genomic Encyclopedia of Archaeal and Bacterial Type Strains, Phase II (KMG-II): from individual species to whole genera.</title>
        <authorList>
            <person name="Goeker M."/>
        </authorList>
    </citation>
    <scope>NUCLEOTIDE SEQUENCE [LARGE SCALE GENOMIC DNA]</scope>
    <source>
        <strain evidence="1 2">DSM 28135</strain>
    </source>
</reference>
<dbReference type="Pfam" id="PF13618">
    <property type="entry name" value="Gluconate_2-dh3"/>
    <property type="match status" value="1"/>
</dbReference>
<dbReference type="AlphaFoldDB" id="A0A4R7Q6V1"/>
<dbReference type="OrthoDB" id="6385145at2"/>
<accession>A0A4R7Q6V1</accession>
<evidence type="ECO:0000313" key="1">
    <source>
        <dbReference type="EMBL" id="TDU43248.1"/>
    </source>
</evidence>
<evidence type="ECO:0000313" key="2">
    <source>
        <dbReference type="Proteomes" id="UP000294689"/>
    </source>
</evidence>
<dbReference type="Proteomes" id="UP000294689">
    <property type="component" value="Unassembled WGS sequence"/>
</dbReference>
<gene>
    <name evidence="1" type="ORF">BXY82_0658</name>
</gene>
<sequence length="185" mass="20935">MDRRMALKNMALSFGFAVSGATIISLFNSCSDEKPTLTSEFFKASDMYNIAQLVDFILPKTATVGAKDLNIAHFVDKMCQHVLDDQQQKEMRLGVAEFSKKFLKITGNSTTEGTQQDYELMLSTYFNVSKDQEKAVFEMLDSDYNTLSNAIKPDYHLYTFMTTVRELSLLGYYTSQTIMELDLGA</sequence>
<comment type="caution">
    <text evidence="1">The sequence shown here is derived from an EMBL/GenBank/DDBJ whole genome shotgun (WGS) entry which is preliminary data.</text>
</comment>
<keyword evidence="2" id="KW-1185">Reference proteome</keyword>
<dbReference type="EMBL" id="SOBW01000007">
    <property type="protein sequence ID" value="TDU43248.1"/>
    <property type="molecule type" value="Genomic_DNA"/>
</dbReference>
<dbReference type="InterPro" id="IPR027056">
    <property type="entry name" value="Gluconate_2DH_su3"/>
</dbReference>
<protein>
    <submittedName>
        <fullName evidence="1">Gluconate 2-dehydrogenase subunit 3-like protein</fullName>
    </submittedName>
</protein>